<protein>
    <recommendedName>
        <fullName evidence="1">YqaJ viral recombinase domain-containing protein</fullName>
    </recommendedName>
</protein>
<dbReference type="PANTHER" id="PTHR46609">
    <property type="entry name" value="EXONUCLEASE, PHAGE-TYPE/RECB, C-TERMINAL DOMAIN-CONTAINING PROTEIN"/>
    <property type="match status" value="1"/>
</dbReference>
<dbReference type="InterPro" id="IPR019080">
    <property type="entry name" value="YqaJ_viral_recombinase"/>
</dbReference>
<dbReference type="InterPro" id="IPR051703">
    <property type="entry name" value="NF-kappa-B_Signaling_Reg"/>
</dbReference>
<dbReference type="EMBL" id="SPMX01000012">
    <property type="protein sequence ID" value="NMQ04759.1"/>
    <property type="molecule type" value="Genomic_DNA"/>
</dbReference>
<name>A0ABX1T542_9PROT</name>
<evidence type="ECO:0000313" key="3">
    <source>
        <dbReference type="Proteomes" id="UP000886469"/>
    </source>
</evidence>
<evidence type="ECO:0000259" key="1">
    <source>
        <dbReference type="Pfam" id="PF09588"/>
    </source>
</evidence>
<keyword evidence="3" id="KW-1185">Reference proteome</keyword>
<sequence length="296" mass="33349">MMTTIVKLVQGSPEWHEHRAKCRNASETAVVMGASPWQTPYQLWELRTGRRQPEVNAAMARGTALEPQARAAYEALTGHVMQPLVLVDGLYSASLDGLTFDGDLILEIKCPVKGSASTLWKAIADGQVPAHYDWQIEHQLMVSKAAMAHLYVFDGEQQQGLLFEVAPDPARWKRIQQAWDGFMRCLETDTPPELTERDKVIRKDEDWRLAAEAYVSLKRDADALVARLDSAKDRLLELSTHPSEAGFGVSVTRYWKQGNVDYKRVPELQGVNLEAYRQKGRFETRVTLAKAETAVR</sequence>
<dbReference type="PANTHER" id="PTHR46609:SF6">
    <property type="entry name" value="EXONUCLEASE, PHAGE-TYPE_RECB, C-TERMINAL DOMAIN-CONTAINING PROTEIN-RELATED"/>
    <property type="match status" value="1"/>
</dbReference>
<organism evidence="2 3">
    <name type="scientific">Candidatus Accumulibacter contiguus</name>
    <dbReference type="NCBI Taxonomy" id="2954381"/>
    <lineage>
        <taxon>Bacteria</taxon>
        <taxon>Pseudomonadati</taxon>
        <taxon>Pseudomonadota</taxon>
        <taxon>Betaproteobacteria</taxon>
        <taxon>Candidatus Accumulibacter</taxon>
    </lineage>
</organism>
<accession>A0ABX1T542</accession>
<dbReference type="InterPro" id="IPR011335">
    <property type="entry name" value="Restrct_endonuc-II-like"/>
</dbReference>
<reference evidence="2" key="1">
    <citation type="submission" date="2019-03" db="EMBL/GenBank/DDBJ databases">
        <title>Metabolic reconstructions from genomes of highly enriched 'Candidatus Accumulibacter' and 'Candidatus Competibacter' bioreactor populations.</title>
        <authorList>
            <person name="Annavajhala M.K."/>
            <person name="Welles L."/>
            <person name="Abbas B."/>
            <person name="Sorokin D."/>
            <person name="Park H."/>
            <person name="Van Loosdrecht M."/>
            <person name="Chandran K."/>
        </authorList>
    </citation>
    <scope>NUCLEOTIDE SEQUENCE</scope>
    <source>
        <strain evidence="2">SBR_L</strain>
    </source>
</reference>
<dbReference type="NCBIfam" id="TIGR03033">
    <property type="entry name" value="phage_rel_nuc"/>
    <property type="match status" value="1"/>
</dbReference>
<proteinExistence type="predicted"/>
<evidence type="ECO:0000313" key="2">
    <source>
        <dbReference type="EMBL" id="NMQ04759.1"/>
    </source>
</evidence>
<dbReference type="Proteomes" id="UP000886469">
    <property type="component" value="Unassembled WGS sequence"/>
</dbReference>
<dbReference type="InterPro" id="IPR011604">
    <property type="entry name" value="PDDEXK-like_dom_sf"/>
</dbReference>
<dbReference type="SUPFAM" id="SSF52980">
    <property type="entry name" value="Restriction endonuclease-like"/>
    <property type="match status" value="1"/>
</dbReference>
<dbReference type="Pfam" id="PF09588">
    <property type="entry name" value="YqaJ"/>
    <property type="match status" value="1"/>
</dbReference>
<dbReference type="Gene3D" id="3.90.320.10">
    <property type="match status" value="1"/>
</dbReference>
<gene>
    <name evidence="2" type="ORF">E4Q08_05525</name>
</gene>
<comment type="caution">
    <text evidence="2">The sequence shown here is derived from an EMBL/GenBank/DDBJ whole genome shotgun (WGS) entry which is preliminary data.</text>
</comment>
<dbReference type="InterPro" id="IPR017482">
    <property type="entry name" value="Lambda-type_endonuclease"/>
</dbReference>
<feature type="domain" description="YqaJ viral recombinase" evidence="1">
    <location>
        <begin position="14"/>
        <end position="145"/>
    </location>
</feature>